<keyword evidence="3" id="KW-1185">Reference proteome</keyword>
<dbReference type="InterPro" id="IPR011990">
    <property type="entry name" value="TPR-like_helical_dom_sf"/>
</dbReference>
<dbReference type="SUPFAM" id="SSF52266">
    <property type="entry name" value="SGNH hydrolase"/>
    <property type="match status" value="1"/>
</dbReference>
<dbReference type="InterPro" id="IPR019734">
    <property type="entry name" value="TPR_rpt"/>
</dbReference>
<dbReference type="Gene3D" id="1.25.40.10">
    <property type="entry name" value="Tetratricopeptide repeat domain"/>
    <property type="match status" value="1"/>
</dbReference>
<dbReference type="SUPFAM" id="SSF48452">
    <property type="entry name" value="TPR-like"/>
    <property type="match status" value="2"/>
</dbReference>
<dbReference type="EMBL" id="BNAO01000001">
    <property type="protein sequence ID" value="GHG59890.1"/>
    <property type="molecule type" value="Genomic_DNA"/>
</dbReference>
<protein>
    <recommendedName>
        <fullName evidence="4">SGNH hydrolase-type esterase domain-containing protein</fullName>
    </recommendedName>
</protein>
<dbReference type="InterPro" id="IPR051532">
    <property type="entry name" value="Ester_Hydrolysis_Enzymes"/>
</dbReference>
<organism evidence="2 3">
    <name type="scientific">Alishewanella longhuensis</name>
    <dbReference type="NCBI Taxonomy" id="1091037"/>
    <lineage>
        <taxon>Bacteria</taxon>
        <taxon>Pseudomonadati</taxon>
        <taxon>Pseudomonadota</taxon>
        <taxon>Gammaproteobacteria</taxon>
        <taxon>Alteromonadales</taxon>
        <taxon>Alteromonadaceae</taxon>
        <taxon>Alishewanella</taxon>
    </lineage>
</organism>
<reference evidence="3" key="1">
    <citation type="journal article" date="2019" name="Int. J. Syst. Evol. Microbiol.">
        <title>The Global Catalogue of Microorganisms (GCM) 10K type strain sequencing project: providing services to taxonomists for standard genome sequencing and annotation.</title>
        <authorList>
            <consortium name="The Broad Institute Genomics Platform"/>
            <consortium name="The Broad Institute Genome Sequencing Center for Infectious Disease"/>
            <person name="Wu L."/>
            <person name="Ma J."/>
        </authorList>
    </citation>
    <scope>NUCLEOTIDE SEQUENCE [LARGE SCALE GENOMIC DNA]</scope>
    <source>
        <strain evidence="3">CGMCC 1.7003</strain>
    </source>
</reference>
<dbReference type="PANTHER" id="PTHR30383:SF5">
    <property type="entry name" value="SGNH HYDROLASE-TYPE ESTERASE DOMAIN-CONTAINING PROTEIN"/>
    <property type="match status" value="1"/>
</dbReference>
<dbReference type="SMART" id="SM00028">
    <property type="entry name" value="TPR"/>
    <property type="match status" value="3"/>
</dbReference>
<name>A0ABQ3L219_9ALTE</name>
<dbReference type="PROSITE" id="PS50005">
    <property type="entry name" value="TPR"/>
    <property type="match status" value="1"/>
</dbReference>
<dbReference type="PANTHER" id="PTHR30383">
    <property type="entry name" value="THIOESTERASE 1/PROTEASE 1/LYSOPHOSPHOLIPASE L1"/>
    <property type="match status" value="1"/>
</dbReference>
<sequence length="601" mass="66851">MMHLMVKKKPPLLFYIIALLIPLLTLLAVEGLLRLSPFYKQYPMFVAAPAMPGYLQTNPELIKRYFANPGQAPDLAIDTQYILAEKPPGQIRVVLQGGSSAAGFPYGRFGSPAAMLQQRLKRLYPEHDILVINTAMSAVNSYTLRDLSADILAIKPDLVIIYAGHNEYLGIMGVGSALLGTGSQTSKWLYLQLRQLALFQFGQQLWGLFSSADNALPANERTMMARIAAEQHIELDSPLYQAGIKQFQANMQALARTYQQAGVPLIFSTLASNERQAPFVSSKTALTVPEDATAAIAVLQQALQQDNRVASWHFQLAELLLAAGKRDSARQHFQLAREHDLLRFRAPMAINQQLSALAAAYNLSLVDSEQALRQATKDGIIGYDLMLEHLHPNARGYFLLAESWLPAVKSYIGATAAAVTTEQAWADIPLTPTDLLLAEYKIKQLTADYPFVSRPQQVSFGPQNTLEQQLAWQRTQGLSWLESSKQLLTHYQQQQQPAQAAKVAALLFDALPNHANSAFVAGQLYFDSKDLALAAYYQQRAVALAPDELLYRLMLARTYYFSDRWPEALQQVEQVLARDPNHAVALRQQAQLTQQMQQAGQ</sequence>
<keyword evidence="1" id="KW-0802">TPR repeat</keyword>
<dbReference type="Proteomes" id="UP000659697">
    <property type="component" value="Unassembled WGS sequence"/>
</dbReference>
<dbReference type="Pfam" id="PF14559">
    <property type="entry name" value="TPR_19"/>
    <property type="match status" value="1"/>
</dbReference>
<dbReference type="Gene3D" id="3.40.50.1110">
    <property type="entry name" value="SGNH hydrolase"/>
    <property type="match status" value="1"/>
</dbReference>
<gene>
    <name evidence="2" type="ORF">GCM10010919_02820</name>
</gene>
<evidence type="ECO:0000313" key="3">
    <source>
        <dbReference type="Proteomes" id="UP000659697"/>
    </source>
</evidence>
<evidence type="ECO:0000313" key="2">
    <source>
        <dbReference type="EMBL" id="GHG59890.1"/>
    </source>
</evidence>
<evidence type="ECO:0000256" key="1">
    <source>
        <dbReference type="PROSITE-ProRule" id="PRU00339"/>
    </source>
</evidence>
<dbReference type="InterPro" id="IPR036514">
    <property type="entry name" value="SGNH_hydro_sf"/>
</dbReference>
<proteinExistence type="predicted"/>
<comment type="caution">
    <text evidence="2">The sequence shown here is derived from an EMBL/GenBank/DDBJ whole genome shotgun (WGS) entry which is preliminary data.</text>
</comment>
<evidence type="ECO:0008006" key="4">
    <source>
        <dbReference type="Google" id="ProtNLM"/>
    </source>
</evidence>
<feature type="repeat" description="TPR" evidence="1">
    <location>
        <begin position="515"/>
        <end position="548"/>
    </location>
</feature>
<accession>A0ABQ3L219</accession>